<keyword evidence="2" id="KW-0238">DNA-binding</keyword>
<feature type="domain" description="HTH araC/xylS-type" evidence="4">
    <location>
        <begin position="155"/>
        <end position="256"/>
    </location>
</feature>
<dbReference type="PANTHER" id="PTHR43280:SF2">
    <property type="entry name" value="HTH-TYPE TRANSCRIPTIONAL REGULATOR EXSA"/>
    <property type="match status" value="1"/>
</dbReference>
<evidence type="ECO:0000259" key="4">
    <source>
        <dbReference type="PROSITE" id="PS01124"/>
    </source>
</evidence>
<dbReference type="PROSITE" id="PS01124">
    <property type="entry name" value="HTH_ARAC_FAMILY_2"/>
    <property type="match status" value="1"/>
</dbReference>
<dbReference type="Proteomes" id="UP001143543">
    <property type="component" value="Unassembled WGS sequence"/>
</dbReference>
<organism evidence="5 6">
    <name type="scientific">Neptunitalea lumnitzerae</name>
    <dbReference type="NCBI Taxonomy" id="2965509"/>
    <lineage>
        <taxon>Bacteria</taxon>
        <taxon>Pseudomonadati</taxon>
        <taxon>Bacteroidota</taxon>
        <taxon>Flavobacteriia</taxon>
        <taxon>Flavobacteriales</taxon>
        <taxon>Flavobacteriaceae</taxon>
        <taxon>Neptunitalea</taxon>
    </lineage>
</organism>
<evidence type="ECO:0000256" key="1">
    <source>
        <dbReference type="ARBA" id="ARBA00023015"/>
    </source>
</evidence>
<dbReference type="SUPFAM" id="SSF46689">
    <property type="entry name" value="Homeodomain-like"/>
    <property type="match status" value="1"/>
</dbReference>
<keyword evidence="1" id="KW-0805">Transcription regulation</keyword>
<protein>
    <recommendedName>
        <fullName evidence="4">HTH araC/xylS-type domain-containing protein</fullName>
    </recommendedName>
</protein>
<keyword evidence="6" id="KW-1185">Reference proteome</keyword>
<dbReference type="PANTHER" id="PTHR43280">
    <property type="entry name" value="ARAC-FAMILY TRANSCRIPTIONAL REGULATOR"/>
    <property type="match status" value="1"/>
</dbReference>
<dbReference type="Pfam" id="PF12833">
    <property type="entry name" value="HTH_18"/>
    <property type="match status" value="1"/>
</dbReference>
<dbReference type="SMART" id="SM00342">
    <property type="entry name" value="HTH_ARAC"/>
    <property type="match status" value="1"/>
</dbReference>
<dbReference type="RefSeq" id="WP_281763600.1">
    <property type="nucleotide sequence ID" value="NZ_BRVO01000001.1"/>
</dbReference>
<dbReference type="EMBL" id="BRVO01000001">
    <property type="protein sequence ID" value="GLB47937.1"/>
    <property type="molecule type" value="Genomic_DNA"/>
</dbReference>
<sequence>MKIATYLPKDSRLQKYIAYYYETTLEDIDYYAYPHYNLPCSIMQHAFVNANDYSTIVSEATGAKGGVYVFNRFKKPIQIIVEGKVKEFCIVFKPYGLAQFKEEPLPIVTDKQAEVFSIFTDFFTLNPTFLKAGMDTKIDILDAYLFGKLSEKPGTEIMIKAFSILETENVSISDLAVQCCCSAKKLSRLFYKLCGESAVTFKQIVIFRKALEQLQAEHKSVSLSDIAFLQGYCDVSYFSNSFKRLTGETPGNFFKNVSSYSNQHIYFKKVKKR</sequence>
<keyword evidence="3" id="KW-0804">Transcription</keyword>
<evidence type="ECO:0000256" key="2">
    <source>
        <dbReference type="ARBA" id="ARBA00023125"/>
    </source>
</evidence>
<name>A0ABQ5MGA3_9FLAO</name>
<dbReference type="Gene3D" id="1.10.10.60">
    <property type="entry name" value="Homeodomain-like"/>
    <property type="match status" value="1"/>
</dbReference>
<evidence type="ECO:0000313" key="6">
    <source>
        <dbReference type="Proteomes" id="UP001143543"/>
    </source>
</evidence>
<comment type="caution">
    <text evidence="5">The sequence shown here is derived from an EMBL/GenBank/DDBJ whole genome shotgun (WGS) entry which is preliminary data.</text>
</comment>
<dbReference type="InterPro" id="IPR018060">
    <property type="entry name" value="HTH_AraC"/>
</dbReference>
<evidence type="ECO:0000313" key="5">
    <source>
        <dbReference type="EMBL" id="GLB47937.1"/>
    </source>
</evidence>
<dbReference type="InterPro" id="IPR009057">
    <property type="entry name" value="Homeodomain-like_sf"/>
</dbReference>
<accession>A0ABQ5MGA3</accession>
<evidence type="ECO:0000256" key="3">
    <source>
        <dbReference type="ARBA" id="ARBA00023163"/>
    </source>
</evidence>
<reference evidence="5" key="1">
    <citation type="submission" date="2022-07" db="EMBL/GenBank/DDBJ databases">
        <title>Taxonomy of Novel Oxalotrophic and Methylotrophic Bacteria.</title>
        <authorList>
            <person name="Sahin N."/>
            <person name="Tani A."/>
        </authorList>
    </citation>
    <scope>NUCLEOTIDE SEQUENCE</scope>
    <source>
        <strain evidence="5">Y10</strain>
    </source>
</reference>
<gene>
    <name evidence="5" type="ORF">Y10_03050</name>
</gene>
<proteinExistence type="predicted"/>